<dbReference type="InterPro" id="IPR035093">
    <property type="entry name" value="RelE/ParE_toxin_dom_sf"/>
</dbReference>
<proteinExistence type="predicted"/>
<dbReference type="SUPFAM" id="SSF143011">
    <property type="entry name" value="RelE-like"/>
    <property type="match status" value="1"/>
</dbReference>
<dbReference type="Gene3D" id="3.30.2310.20">
    <property type="entry name" value="RelE-like"/>
    <property type="match status" value="1"/>
</dbReference>
<evidence type="ECO:0008006" key="3">
    <source>
        <dbReference type="Google" id="ProtNLM"/>
    </source>
</evidence>
<accession>A0A401J9F8</accession>
<comment type="caution">
    <text evidence="1">The sequence shown here is derived from an EMBL/GenBank/DDBJ whole genome shotgun (WGS) entry which is preliminary data.</text>
</comment>
<name>A0A401J9F8_9PROT</name>
<protein>
    <recommendedName>
        <fullName evidence="3">Type II toxin-antitoxin system RelE/ParE family toxin</fullName>
    </recommendedName>
</protein>
<reference evidence="1 2" key="1">
    <citation type="journal article" date="2019" name="Front. Microbiol.">
        <title>Genomes of Neutrophilic Sulfur-Oxidizing Chemolithoautotrophs Representing 9 Proteobacterial Species From 8 Genera.</title>
        <authorList>
            <person name="Watanabe T."/>
            <person name="Kojima H."/>
            <person name="Umezawa K."/>
            <person name="Hori C."/>
            <person name="Takasuka T.E."/>
            <person name="Kato Y."/>
            <person name="Fukui M."/>
        </authorList>
    </citation>
    <scope>NUCLEOTIDE SEQUENCE [LARGE SCALE GENOMIC DNA]</scope>
    <source>
        <strain evidence="1 2">TTN</strain>
    </source>
</reference>
<keyword evidence="2" id="KW-1185">Reference proteome</keyword>
<dbReference type="EMBL" id="BGOW01000001">
    <property type="protein sequence ID" value="GBL44273.1"/>
    <property type="molecule type" value="Genomic_DNA"/>
</dbReference>
<organism evidence="1 2">
    <name type="scientific">Sulfuriferula multivorans</name>
    <dbReference type="NCBI Taxonomy" id="1559896"/>
    <lineage>
        <taxon>Bacteria</taxon>
        <taxon>Pseudomonadati</taxon>
        <taxon>Pseudomonadota</taxon>
        <taxon>Betaproteobacteria</taxon>
        <taxon>Nitrosomonadales</taxon>
        <taxon>Sulfuricellaceae</taxon>
        <taxon>Sulfuriferula</taxon>
    </lineage>
</organism>
<gene>
    <name evidence="1" type="ORF">SFMTTN_0068</name>
</gene>
<evidence type="ECO:0000313" key="1">
    <source>
        <dbReference type="EMBL" id="GBL44273.1"/>
    </source>
</evidence>
<dbReference type="Proteomes" id="UP000286806">
    <property type="component" value="Unassembled WGS sequence"/>
</dbReference>
<dbReference type="AlphaFoldDB" id="A0A401J9F8"/>
<sequence length="49" mass="5515">MLDDPRTTGKALTILRLGAYRRYRIGGYRIICDILDGALCVIETSNRSN</sequence>
<evidence type="ECO:0000313" key="2">
    <source>
        <dbReference type="Proteomes" id="UP000286806"/>
    </source>
</evidence>